<evidence type="ECO:0000256" key="1">
    <source>
        <dbReference type="SAM" id="MobiDB-lite"/>
    </source>
</evidence>
<organism evidence="2 3">
    <name type="scientific">Parasponia andersonii</name>
    <name type="common">Sponia andersonii</name>
    <dbReference type="NCBI Taxonomy" id="3476"/>
    <lineage>
        <taxon>Eukaryota</taxon>
        <taxon>Viridiplantae</taxon>
        <taxon>Streptophyta</taxon>
        <taxon>Embryophyta</taxon>
        <taxon>Tracheophyta</taxon>
        <taxon>Spermatophyta</taxon>
        <taxon>Magnoliopsida</taxon>
        <taxon>eudicotyledons</taxon>
        <taxon>Gunneridae</taxon>
        <taxon>Pentapetalae</taxon>
        <taxon>rosids</taxon>
        <taxon>fabids</taxon>
        <taxon>Rosales</taxon>
        <taxon>Cannabaceae</taxon>
        <taxon>Parasponia</taxon>
    </lineage>
</organism>
<feature type="non-terminal residue" evidence="2">
    <location>
        <position position="1"/>
    </location>
</feature>
<reference evidence="3" key="1">
    <citation type="submission" date="2016-06" db="EMBL/GenBank/DDBJ databases">
        <title>Parallel loss of symbiosis genes in relatives of nitrogen-fixing non-legume Parasponia.</title>
        <authorList>
            <person name="Van Velzen R."/>
            <person name="Holmer R."/>
            <person name="Bu F."/>
            <person name="Rutten L."/>
            <person name="Van Zeijl A."/>
            <person name="Liu W."/>
            <person name="Santuari L."/>
            <person name="Cao Q."/>
            <person name="Sharma T."/>
            <person name="Shen D."/>
            <person name="Roswanjaya Y."/>
            <person name="Wardhani T."/>
            <person name="Kalhor M.S."/>
            <person name="Jansen J."/>
            <person name="Van den Hoogen J."/>
            <person name="Gungor B."/>
            <person name="Hartog M."/>
            <person name="Hontelez J."/>
            <person name="Verver J."/>
            <person name="Yang W.-C."/>
            <person name="Schijlen E."/>
            <person name="Repin R."/>
            <person name="Schilthuizen M."/>
            <person name="Schranz E."/>
            <person name="Heidstra R."/>
            <person name="Miyata K."/>
            <person name="Fedorova E."/>
            <person name="Kohlen W."/>
            <person name="Bisseling T."/>
            <person name="Smit S."/>
            <person name="Geurts R."/>
        </authorList>
    </citation>
    <scope>NUCLEOTIDE SEQUENCE [LARGE SCALE GENOMIC DNA]</scope>
    <source>
        <strain evidence="3">cv. WU1-14</strain>
    </source>
</reference>
<comment type="caution">
    <text evidence="2">The sequence shown here is derived from an EMBL/GenBank/DDBJ whole genome shotgun (WGS) entry which is preliminary data.</text>
</comment>
<feature type="region of interest" description="Disordered" evidence="1">
    <location>
        <begin position="33"/>
        <end position="54"/>
    </location>
</feature>
<accession>A0A2P5CYY3</accession>
<sequence>VDLVNESIKDNALEEAPLINLEASIICPIDEEAKTAQGNTNDGEAPLYSSKPIF</sequence>
<keyword evidence="3" id="KW-1185">Reference proteome</keyword>
<dbReference type="EMBL" id="JXTB01000081">
    <property type="protein sequence ID" value="PON66205.1"/>
    <property type="molecule type" value="Genomic_DNA"/>
</dbReference>
<gene>
    <name evidence="2" type="ORF">PanWU01x14_110710</name>
</gene>
<name>A0A2P5CYY3_PARAD</name>
<dbReference type="Proteomes" id="UP000237105">
    <property type="component" value="Unassembled WGS sequence"/>
</dbReference>
<evidence type="ECO:0000313" key="2">
    <source>
        <dbReference type="EMBL" id="PON66205.1"/>
    </source>
</evidence>
<dbReference type="AlphaFoldDB" id="A0A2P5CYY3"/>
<proteinExistence type="predicted"/>
<evidence type="ECO:0000313" key="3">
    <source>
        <dbReference type="Proteomes" id="UP000237105"/>
    </source>
</evidence>
<protein>
    <submittedName>
        <fullName evidence="2">Uncharacterized protein</fullName>
    </submittedName>
</protein>